<reference evidence="2 3" key="1">
    <citation type="submission" date="2016-08" db="EMBL/GenBank/DDBJ databases">
        <authorList>
            <person name="Seilhamer J.J."/>
        </authorList>
    </citation>
    <scope>NUCLEOTIDE SEQUENCE [LARGE SCALE GENOMIC DNA]</scope>
    <source>
        <strain evidence="2 3">PH27A</strain>
    </source>
</reference>
<dbReference type="AlphaFoldDB" id="A0A1E2VDC9"/>
<sequence>MIKLSQWRWWGFVLGLLLLPVCAAQASRVITDLAGRQVSVPDHVSRVILGEGRLLYTLAALQPDNPFAHIVGWRDELIEYDADTWALYRAHFPQAADLPVFGKAAQGEFSVEQALALNPQVIIFDLAAYAPLRAQRALALFDAAGIAVVFVDFLTEPDQHMAPSIRVLGELFDAQARAEALIQLREQSLAAVAERLPEQRPRVLIETAAGLHDCCRSVGHDNLGRVVRLAGGDNIAAQRIPGVFGTLSPEWVLVSDPDVVIMTGGDWQKLNPKAIPMGYGAHWQAARQAMQALVNERPGWSGMGAVRDHRIYALWHQFYNTPYQFVAVQQVAKWLHPKAMADLQPDALWQQLHHQFLPVPATGAFWGAIAPSSPGTHE</sequence>
<accession>A0A1E2VDC9</accession>
<dbReference type="STRING" id="197479.BFW38_17245"/>
<protein>
    <submittedName>
        <fullName evidence="2">ABC transporter substrate-binding protein</fullName>
    </submittedName>
</protein>
<evidence type="ECO:0000259" key="1">
    <source>
        <dbReference type="PROSITE" id="PS50983"/>
    </source>
</evidence>
<organism evidence="2 3">
    <name type="scientific">Terasakiispira papahanaumokuakeensis</name>
    <dbReference type="NCBI Taxonomy" id="197479"/>
    <lineage>
        <taxon>Bacteria</taxon>
        <taxon>Pseudomonadati</taxon>
        <taxon>Pseudomonadota</taxon>
        <taxon>Gammaproteobacteria</taxon>
        <taxon>Oceanospirillales</taxon>
        <taxon>Terasakiispira</taxon>
    </lineage>
</organism>
<comment type="caution">
    <text evidence="2">The sequence shown here is derived from an EMBL/GenBank/DDBJ whole genome shotgun (WGS) entry which is preliminary data.</text>
</comment>
<evidence type="ECO:0000313" key="2">
    <source>
        <dbReference type="EMBL" id="ODC05018.1"/>
    </source>
</evidence>
<dbReference type="InterPro" id="IPR050902">
    <property type="entry name" value="ABC_Transporter_SBP"/>
</dbReference>
<dbReference type="Gene3D" id="3.40.50.1980">
    <property type="entry name" value="Nitrogenase molybdenum iron protein domain"/>
    <property type="match status" value="2"/>
</dbReference>
<dbReference type="SUPFAM" id="SSF53807">
    <property type="entry name" value="Helical backbone' metal receptor"/>
    <property type="match status" value="1"/>
</dbReference>
<proteinExistence type="predicted"/>
<keyword evidence="3" id="KW-1185">Reference proteome</keyword>
<dbReference type="PROSITE" id="PS50983">
    <property type="entry name" value="FE_B12_PBP"/>
    <property type="match status" value="1"/>
</dbReference>
<feature type="domain" description="Fe/B12 periplasmic-binding" evidence="1">
    <location>
        <begin position="46"/>
        <end position="343"/>
    </location>
</feature>
<dbReference type="OrthoDB" id="9775594at2"/>
<dbReference type="EMBL" id="MDTQ01000001">
    <property type="protein sequence ID" value="ODC05018.1"/>
    <property type="molecule type" value="Genomic_DNA"/>
</dbReference>
<dbReference type="InterPro" id="IPR002491">
    <property type="entry name" value="ABC_transptr_periplasmic_BD"/>
</dbReference>
<name>A0A1E2VDC9_9GAMM</name>
<gene>
    <name evidence="2" type="ORF">BFW38_17245</name>
</gene>
<dbReference type="Pfam" id="PF01497">
    <property type="entry name" value="Peripla_BP_2"/>
    <property type="match status" value="1"/>
</dbReference>
<dbReference type="PANTHER" id="PTHR30535">
    <property type="entry name" value="VITAMIN B12-BINDING PROTEIN"/>
    <property type="match status" value="1"/>
</dbReference>
<dbReference type="RefSeq" id="WP_069000040.1">
    <property type="nucleotide sequence ID" value="NZ_MDTQ01000001.1"/>
</dbReference>
<dbReference type="Proteomes" id="UP000094291">
    <property type="component" value="Unassembled WGS sequence"/>
</dbReference>
<evidence type="ECO:0000313" key="3">
    <source>
        <dbReference type="Proteomes" id="UP000094291"/>
    </source>
</evidence>
<dbReference type="PANTHER" id="PTHR30535:SF34">
    <property type="entry name" value="MOLYBDATE-BINDING PROTEIN MOLA"/>
    <property type="match status" value="1"/>
</dbReference>